<sequence length="194" mass="22001">MNKLTAEKCRERIASLKRNRRVFGLALDSEIYLQALEIALPILEQQDRGEGSDDTFIVMRNPGKVPFIKRPTCDVAEYLVQLYQHNPEAVCEVITYRYAGASGQWVQDGRELLAELDIGVPAAMQGRGEGEWIEWGGGVMPVSGRVMVEVRFKRCSFLRKAKAKQLDWTHYGNISDIIAYRIIPERATNQNGEQ</sequence>
<dbReference type="EMBL" id="CABWMH010000009">
    <property type="protein sequence ID" value="VXB74637.1"/>
    <property type="molecule type" value="Genomic_DNA"/>
</dbReference>
<accession>A0AAX3J5D3</accession>
<gene>
    <name evidence="1" type="ORF">PANT111_170174</name>
</gene>
<comment type="caution">
    <text evidence="1">The sequence shown here is derived from an EMBL/GenBank/DDBJ whole genome shotgun (WGS) entry which is preliminary data.</text>
</comment>
<evidence type="ECO:0000313" key="1">
    <source>
        <dbReference type="EMBL" id="VXB74637.1"/>
    </source>
</evidence>
<evidence type="ECO:0000313" key="2">
    <source>
        <dbReference type="Proteomes" id="UP000433737"/>
    </source>
</evidence>
<dbReference type="RefSeq" id="WP_159223513.1">
    <property type="nucleotide sequence ID" value="NZ_LR733469.1"/>
</dbReference>
<reference evidence="1 2" key="1">
    <citation type="submission" date="2019-10" db="EMBL/GenBank/DDBJ databases">
        <authorList>
            <person name="Karimi E."/>
        </authorList>
    </citation>
    <scope>NUCLEOTIDE SEQUENCE [LARGE SCALE GENOMIC DNA]</scope>
    <source>
        <strain evidence="1">Pantoea sp. 111</strain>
    </source>
</reference>
<dbReference type="Proteomes" id="UP000433737">
    <property type="component" value="Unassembled WGS sequence"/>
</dbReference>
<protein>
    <submittedName>
        <fullName evidence="1">Uncharacterized protein</fullName>
    </submittedName>
</protein>
<proteinExistence type="predicted"/>
<name>A0AAX3J5D3_9GAMM</name>
<dbReference type="AlphaFoldDB" id="A0AAX3J5D3"/>
<organism evidence="1 2">
    <name type="scientific">Pantoea brenneri</name>
    <dbReference type="NCBI Taxonomy" id="472694"/>
    <lineage>
        <taxon>Bacteria</taxon>
        <taxon>Pseudomonadati</taxon>
        <taxon>Pseudomonadota</taxon>
        <taxon>Gammaproteobacteria</taxon>
        <taxon>Enterobacterales</taxon>
        <taxon>Erwiniaceae</taxon>
        <taxon>Pantoea</taxon>
    </lineage>
</organism>